<evidence type="ECO:0000256" key="1">
    <source>
        <dbReference type="SAM" id="Coils"/>
    </source>
</evidence>
<dbReference type="EMBL" id="BMYS01000012">
    <property type="protein sequence ID" value="GGW88367.1"/>
    <property type="molecule type" value="Genomic_DNA"/>
</dbReference>
<comment type="caution">
    <text evidence="2">The sequence shown here is derived from an EMBL/GenBank/DDBJ whole genome shotgun (WGS) entry which is preliminary data.</text>
</comment>
<keyword evidence="3" id="KW-1185">Reference proteome</keyword>
<accession>A0A918JLP1</accession>
<gene>
    <name evidence="2" type="ORF">GCM10011450_17960</name>
</gene>
<sequence length="137" mass="15335">MLQDLDQVAARVGQVVQLSRSLMAERQSIAARLALAEKARDSFRDQFQAREDEFKSIIQRLDNHEQEVGEIRAKAQHENVQLKSELESAQQEITRLQADLAKAQSELAAFREGAMKARDRVEHVLGNLPGAVTEGAE</sequence>
<evidence type="ECO:0000313" key="3">
    <source>
        <dbReference type="Proteomes" id="UP000608345"/>
    </source>
</evidence>
<keyword evidence="1" id="KW-0175">Coiled coil</keyword>
<dbReference type="RefSeq" id="WP_189385155.1">
    <property type="nucleotide sequence ID" value="NZ_BAABFY010000004.1"/>
</dbReference>
<protein>
    <submittedName>
        <fullName evidence="2">Uncharacterized protein</fullName>
    </submittedName>
</protein>
<reference evidence="2" key="1">
    <citation type="journal article" date="2014" name="Int. J. Syst. Evol. Microbiol.">
        <title>Complete genome sequence of Corynebacterium casei LMG S-19264T (=DSM 44701T), isolated from a smear-ripened cheese.</title>
        <authorList>
            <consortium name="US DOE Joint Genome Institute (JGI-PGF)"/>
            <person name="Walter F."/>
            <person name="Albersmeier A."/>
            <person name="Kalinowski J."/>
            <person name="Ruckert C."/>
        </authorList>
    </citation>
    <scope>NUCLEOTIDE SEQUENCE</scope>
    <source>
        <strain evidence="2">KCTC 23732</strain>
    </source>
</reference>
<dbReference type="Gene3D" id="1.10.287.1490">
    <property type="match status" value="1"/>
</dbReference>
<dbReference type="AlphaFoldDB" id="A0A918JLP1"/>
<reference evidence="2" key="2">
    <citation type="submission" date="2020-09" db="EMBL/GenBank/DDBJ databases">
        <authorList>
            <person name="Sun Q."/>
            <person name="Kim S."/>
        </authorList>
    </citation>
    <scope>NUCLEOTIDE SEQUENCE</scope>
    <source>
        <strain evidence="2">KCTC 23732</strain>
    </source>
</reference>
<proteinExistence type="predicted"/>
<evidence type="ECO:0000313" key="2">
    <source>
        <dbReference type="EMBL" id="GGW88367.1"/>
    </source>
</evidence>
<organism evidence="2 3">
    <name type="scientific">Advenella faeciporci</name>
    <dbReference type="NCBI Taxonomy" id="797535"/>
    <lineage>
        <taxon>Bacteria</taxon>
        <taxon>Pseudomonadati</taxon>
        <taxon>Pseudomonadota</taxon>
        <taxon>Betaproteobacteria</taxon>
        <taxon>Burkholderiales</taxon>
        <taxon>Alcaligenaceae</taxon>
    </lineage>
</organism>
<dbReference type="Proteomes" id="UP000608345">
    <property type="component" value="Unassembled WGS sequence"/>
</dbReference>
<feature type="coiled-coil region" evidence="1">
    <location>
        <begin position="61"/>
        <end position="120"/>
    </location>
</feature>
<name>A0A918JLP1_9BURK</name>